<evidence type="ECO:0000313" key="2">
    <source>
        <dbReference type="EMBL" id="GAA3724783.1"/>
    </source>
</evidence>
<reference evidence="3" key="1">
    <citation type="journal article" date="2019" name="Int. J. Syst. Evol. Microbiol.">
        <title>The Global Catalogue of Microorganisms (GCM) 10K type strain sequencing project: providing services to taxonomists for standard genome sequencing and annotation.</title>
        <authorList>
            <consortium name="The Broad Institute Genomics Platform"/>
            <consortium name="The Broad Institute Genome Sequencing Center for Infectious Disease"/>
            <person name="Wu L."/>
            <person name="Ma J."/>
        </authorList>
    </citation>
    <scope>NUCLEOTIDE SEQUENCE [LARGE SCALE GENOMIC DNA]</scope>
    <source>
        <strain evidence="3">JCM 17498</strain>
    </source>
</reference>
<sequence>MPIIRSNHLARARNERQMADQSASNVERIIHNKLADLHSAAGQARPAEPLVDGEVV</sequence>
<protein>
    <submittedName>
        <fullName evidence="2">Uncharacterized protein</fullName>
    </submittedName>
</protein>
<keyword evidence="3" id="KW-1185">Reference proteome</keyword>
<dbReference type="EMBL" id="BAABBF010000014">
    <property type="protein sequence ID" value="GAA3724783.1"/>
    <property type="molecule type" value="Genomic_DNA"/>
</dbReference>
<accession>A0ABP7EVP5</accession>
<organism evidence="2 3">
    <name type="scientific">Sphingomonas cynarae</name>
    <dbReference type="NCBI Taxonomy" id="930197"/>
    <lineage>
        <taxon>Bacteria</taxon>
        <taxon>Pseudomonadati</taxon>
        <taxon>Pseudomonadota</taxon>
        <taxon>Alphaproteobacteria</taxon>
        <taxon>Sphingomonadales</taxon>
        <taxon>Sphingomonadaceae</taxon>
        <taxon>Sphingomonas</taxon>
    </lineage>
</organism>
<evidence type="ECO:0000256" key="1">
    <source>
        <dbReference type="SAM" id="MobiDB-lite"/>
    </source>
</evidence>
<feature type="region of interest" description="Disordered" evidence="1">
    <location>
        <begin position="1"/>
        <end position="24"/>
    </location>
</feature>
<dbReference type="RefSeq" id="WP_344694769.1">
    <property type="nucleotide sequence ID" value="NZ_BAABBF010000014.1"/>
</dbReference>
<comment type="caution">
    <text evidence="2">The sequence shown here is derived from an EMBL/GenBank/DDBJ whole genome shotgun (WGS) entry which is preliminary data.</text>
</comment>
<gene>
    <name evidence="2" type="ORF">GCM10022268_35980</name>
</gene>
<name>A0ABP7EVP5_9SPHN</name>
<proteinExistence type="predicted"/>
<evidence type="ECO:0000313" key="3">
    <source>
        <dbReference type="Proteomes" id="UP001500523"/>
    </source>
</evidence>
<dbReference type="Proteomes" id="UP001500523">
    <property type="component" value="Unassembled WGS sequence"/>
</dbReference>